<dbReference type="EMBL" id="LSMT01000866">
    <property type="protein sequence ID" value="PFX13944.1"/>
    <property type="molecule type" value="Genomic_DNA"/>
</dbReference>
<gene>
    <name evidence="1" type="ORF">AWC38_SpisGene21937</name>
</gene>
<dbReference type="Proteomes" id="UP000225706">
    <property type="component" value="Unassembled WGS sequence"/>
</dbReference>
<accession>A0A2B4R6G8</accession>
<protein>
    <submittedName>
        <fullName evidence="1">Uncharacterized protein</fullName>
    </submittedName>
</protein>
<proteinExistence type="predicted"/>
<evidence type="ECO:0000313" key="1">
    <source>
        <dbReference type="EMBL" id="PFX13944.1"/>
    </source>
</evidence>
<evidence type="ECO:0000313" key="2">
    <source>
        <dbReference type="Proteomes" id="UP000225706"/>
    </source>
</evidence>
<dbReference type="AlphaFoldDB" id="A0A2B4R6G8"/>
<comment type="caution">
    <text evidence="1">The sequence shown here is derived from an EMBL/GenBank/DDBJ whole genome shotgun (WGS) entry which is preliminary data.</text>
</comment>
<name>A0A2B4R6G8_STYPI</name>
<organism evidence="1 2">
    <name type="scientific">Stylophora pistillata</name>
    <name type="common">Smooth cauliflower coral</name>
    <dbReference type="NCBI Taxonomy" id="50429"/>
    <lineage>
        <taxon>Eukaryota</taxon>
        <taxon>Metazoa</taxon>
        <taxon>Cnidaria</taxon>
        <taxon>Anthozoa</taxon>
        <taxon>Hexacorallia</taxon>
        <taxon>Scleractinia</taxon>
        <taxon>Astrocoeniina</taxon>
        <taxon>Pocilloporidae</taxon>
        <taxon>Stylophora</taxon>
    </lineage>
</organism>
<reference evidence="2" key="1">
    <citation type="journal article" date="2017" name="bioRxiv">
        <title>Comparative analysis of the genomes of Stylophora pistillata and Acropora digitifera provides evidence for extensive differences between species of corals.</title>
        <authorList>
            <person name="Voolstra C.R."/>
            <person name="Li Y."/>
            <person name="Liew Y.J."/>
            <person name="Baumgarten S."/>
            <person name="Zoccola D."/>
            <person name="Flot J.-F."/>
            <person name="Tambutte S."/>
            <person name="Allemand D."/>
            <person name="Aranda M."/>
        </authorList>
    </citation>
    <scope>NUCLEOTIDE SEQUENCE [LARGE SCALE GENOMIC DNA]</scope>
</reference>
<dbReference type="OrthoDB" id="10392044at2759"/>
<keyword evidence="2" id="KW-1185">Reference proteome</keyword>
<sequence length="538" mass="60409">MGNTFSCLTRCVQSLTDELVPQVNENIDTQQNVSENCIRAQESVCCSNSELNSEDNNGNQIVKGKPAVKSANSATYNLQIQIRDPTGSVMIGSNNNIDFHRSGQHMRSISEVDAPPMDMASRTTAPVDEETQILTKTPITYNITANNVIVGDSNEIKVPPSSDRESNFDFRMSHRRLDGAVGFDEANAKRTFERQLHSTPYRFPSPGVESQLAKAFDKMKEIVDKLYPLRDGGKWEEFDEALNEIQSKHESQPEIKCFLTFERCVRLTYQKRFVEGRKLAEDALSIVNNEFDGTLRDVLSLLGNVTLARTFRREGEEKRKLGRAFDCLEIAKQSGDRLKEINLTIPMFSLALLYYELARLWSEFAEMANNPTSAKTKASKFYGLCIDQCRELSNNNRLYIARQCFALMFLARLSVPTSSASKKPSLKKAEGYLEEFKRSHNQVGDTLIAAKIKYFMIKSTLSLLAGNGSGAEELVNQARNTAEKYGFYLEIKLAQDQIDRICAFKASEAKLQVKNISSRYACNSTSTSDSDQSASRSD</sequence>